<dbReference type="OrthoDB" id="5464673at2"/>
<dbReference type="AlphaFoldDB" id="A0A3D9H2V6"/>
<comment type="caution">
    <text evidence="1">The sequence shown here is derived from an EMBL/GenBank/DDBJ whole genome shotgun (WGS) entry which is preliminary data.</text>
</comment>
<protein>
    <submittedName>
        <fullName evidence="1">WG repeat protein</fullName>
    </submittedName>
</protein>
<gene>
    <name evidence="1" type="ORF">DFQ10_10437</name>
</gene>
<name>A0A3D9H2V6_9FLAO</name>
<dbReference type="Proteomes" id="UP000256980">
    <property type="component" value="Unassembled WGS sequence"/>
</dbReference>
<evidence type="ECO:0000313" key="1">
    <source>
        <dbReference type="EMBL" id="RED43848.1"/>
    </source>
</evidence>
<evidence type="ECO:0000313" key="2">
    <source>
        <dbReference type="Proteomes" id="UP000256980"/>
    </source>
</evidence>
<accession>A0A3D9H2V6</accession>
<dbReference type="RefSeq" id="WP_115817267.1">
    <property type="nucleotide sequence ID" value="NZ_QRDV01000004.1"/>
</dbReference>
<organism evidence="1 2">
    <name type="scientific">Winogradskyella eximia</name>
    <dbReference type="NCBI Taxonomy" id="262006"/>
    <lineage>
        <taxon>Bacteria</taxon>
        <taxon>Pseudomonadati</taxon>
        <taxon>Bacteroidota</taxon>
        <taxon>Flavobacteriia</taxon>
        <taxon>Flavobacteriales</taxon>
        <taxon>Flavobacteriaceae</taxon>
        <taxon>Winogradskyella</taxon>
    </lineage>
</organism>
<dbReference type="InterPro" id="IPR032774">
    <property type="entry name" value="WG_beta_rep"/>
</dbReference>
<dbReference type="Pfam" id="PF14903">
    <property type="entry name" value="WG_beta_rep"/>
    <property type="match status" value="2"/>
</dbReference>
<sequence>MKKTVILLLIFIVFPLLGLAQSIENVDFISPIHNDVSAIKKDGKWAFMNKNGDLIIDYRTDLVIEQNEDGAYPIFYNDRCKIVEVKAGISYFGFINKSGEAIIEPQFLNTTNFKEGIAIALKVDKKVIGENTALGKEMVNYRYFEVLINTEGEALYYLTLDGVNVVLDKDFLTGVPLIMSKYIAKDLYAVKQKDNTWSLVKVKM</sequence>
<proteinExistence type="predicted"/>
<reference evidence="1 2" key="1">
    <citation type="submission" date="2018-07" db="EMBL/GenBank/DDBJ databases">
        <title>Genomic Encyclopedia of Type Strains, Phase III (KMG-III): the genomes of soil and plant-associated and newly described type strains.</title>
        <authorList>
            <person name="Whitman W."/>
        </authorList>
    </citation>
    <scope>NUCLEOTIDE SEQUENCE [LARGE SCALE GENOMIC DNA]</scope>
    <source>
        <strain evidence="1 2">CECT 7946</strain>
    </source>
</reference>
<keyword evidence="2" id="KW-1185">Reference proteome</keyword>
<dbReference type="EMBL" id="QRDV01000004">
    <property type="protein sequence ID" value="RED43848.1"/>
    <property type="molecule type" value="Genomic_DNA"/>
</dbReference>